<dbReference type="Proteomes" id="UP000607653">
    <property type="component" value="Unassembled WGS sequence"/>
</dbReference>
<gene>
    <name evidence="1" type="ORF">HUJ06_022432</name>
</gene>
<evidence type="ECO:0000313" key="2">
    <source>
        <dbReference type="Proteomes" id="UP000607653"/>
    </source>
</evidence>
<organism evidence="1 2">
    <name type="scientific">Nelumbo nucifera</name>
    <name type="common">Sacred lotus</name>
    <dbReference type="NCBI Taxonomy" id="4432"/>
    <lineage>
        <taxon>Eukaryota</taxon>
        <taxon>Viridiplantae</taxon>
        <taxon>Streptophyta</taxon>
        <taxon>Embryophyta</taxon>
        <taxon>Tracheophyta</taxon>
        <taxon>Spermatophyta</taxon>
        <taxon>Magnoliopsida</taxon>
        <taxon>Proteales</taxon>
        <taxon>Nelumbonaceae</taxon>
        <taxon>Nelumbo</taxon>
    </lineage>
</organism>
<keyword evidence="2" id="KW-1185">Reference proteome</keyword>
<dbReference type="EMBL" id="DUZY01000001">
    <property type="protein sequence ID" value="DAD20969.1"/>
    <property type="molecule type" value="Genomic_DNA"/>
</dbReference>
<proteinExistence type="predicted"/>
<sequence>MPNRIITPAAAPPMAPNVVLIVLCLESLGTPSRIWRSLPLAFSAGSAFTFCRSSSYIEYILNSDNSTTKEYAVQEQSCDHTNLHSSTFSTAKNKCGFGTSRLDVTENMSFLPSEHCKGVFLTHPSE</sequence>
<reference evidence="1 2" key="1">
    <citation type="journal article" date="2020" name="Mol. Biol. Evol.">
        <title>Distinct Expression and Methylation Patterns for Genes with Different Fates following a Single Whole-Genome Duplication in Flowering Plants.</title>
        <authorList>
            <person name="Shi T."/>
            <person name="Rahmani R.S."/>
            <person name="Gugger P.F."/>
            <person name="Wang M."/>
            <person name="Li H."/>
            <person name="Zhang Y."/>
            <person name="Li Z."/>
            <person name="Wang Q."/>
            <person name="Van de Peer Y."/>
            <person name="Marchal K."/>
            <person name="Chen J."/>
        </authorList>
    </citation>
    <scope>NUCLEOTIDE SEQUENCE [LARGE SCALE GENOMIC DNA]</scope>
    <source>
        <tissue evidence="1">Leaf</tissue>
    </source>
</reference>
<name>A0A822XPG9_NELNU</name>
<dbReference type="AlphaFoldDB" id="A0A822XPG9"/>
<protein>
    <submittedName>
        <fullName evidence="1">Uncharacterized protein</fullName>
    </submittedName>
</protein>
<accession>A0A822XPG9</accession>
<comment type="caution">
    <text evidence="1">The sequence shown here is derived from an EMBL/GenBank/DDBJ whole genome shotgun (WGS) entry which is preliminary data.</text>
</comment>
<evidence type="ECO:0000313" key="1">
    <source>
        <dbReference type="EMBL" id="DAD20969.1"/>
    </source>
</evidence>